<keyword evidence="6" id="KW-0143">Chaperone</keyword>
<dbReference type="Pfam" id="PF01302">
    <property type="entry name" value="CAP_GLY"/>
    <property type="match status" value="1"/>
</dbReference>
<evidence type="ECO:0000313" key="9">
    <source>
        <dbReference type="EMBL" id="EPQ57914.1"/>
    </source>
</evidence>
<comment type="similarity">
    <text evidence="2">Belongs to the TBCE family.</text>
</comment>
<dbReference type="PROSITE" id="PS00845">
    <property type="entry name" value="CAP_GLY_1"/>
    <property type="match status" value="1"/>
</dbReference>
<protein>
    <recommendedName>
        <fullName evidence="8">CAP-Gly domain-containing protein</fullName>
    </recommendedName>
</protein>
<dbReference type="STRING" id="670483.S7RX39"/>
<evidence type="ECO:0000256" key="6">
    <source>
        <dbReference type="ARBA" id="ARBA00023186"/>
    </source>
</evidence>
<dbReference type="PROSITE" id="PS50245">
    <property type="entry name" value="CAP_GLY_2"/>
    <property type="match status" value="1"/>
</dbReference>
<dbReference type="OMA" id="ETGNEHE"/>
<evidence type="ECO:0000256" key="2">
    <source>
        <dbReference type="ARBA" id="ARBA00006286"/>
    </source>
</evidence>
<name>S7RX39_GLOTA</name>
<dbReference type="Gene3D" id="2.30.30.190">
    <property type="entry name" value="CAP Gly-rich-like domain"/>
    <property type="match status" value="1"/>
</dbReference>
<evidence type="ECO:0000259" key="8">
    <source>
        <dbReference type="PROSITE" id="PS50245"/>
    </source>
</evidence>
<comment type="subunit">
    <text evidence="7">Supercomplex made of cofactors A to E. Cofactors A and D function by capturing and stabilizing tubulin in a quasi-native conformation. Cofactor E binds to the cofactor D-tubulin complex; interaction with cofactor C then causes the release of tubulin polypeptides that are committed to the native state.</text>
</comment>
<dbReference type="SMART" id="SM01052">
    <property type="entry name" value="CAP_GLY"/>
    <property type="match status" value="1"/>
</dbReference>
<keyword evidence="3" id="KW-0963">Cytoplasm</keyword>
<sequence>MPDTSPPVGARIVLNNSLGTVRYVGPVDGTHGTWLGVEWDDPQRGKHDGCKDGKRYFRCATDHPTAASFIRPAAKGLSYGRSFLAALTEKYIDDSPAPSKEVVTLGSSHGLIQVEAVGLAKVRSNLADLARLVEVSLDGAHIAWAEQPPQVAERCPSACGVLL</sequence>
<dbReference type="GeneID" id="19305732"/>
<dbReference type="HOGENOM" id="CLU_017716_4_1_1"/>
<dbReference type="GO" id="GO:0005737">
    <property type="term" value="C:cytoplasm"/>
    <property type="evidence" value="ECO:0007669"/>
    <property type="project" value="UniProtKB-SubCell"/>
</dbReference>
<dbReference type="InterPro" id="IPR000938">
    <property type="entry name" value="CAP-Gly_domain"/>
</dbReference>
<dbReference type="RefSeq" id="XP_007862933.1">
    <property type="nucleotide sequence ID" value="XM_007864742.1"/>
</dbReference>
<evidence type="ECO:0000256" key="1">
    <source>
        <dbReference type="ARBA" id="ARBA00004496"/>
    </source>
</evidence>
<evidence type="ECO:0000256" key="5">
    <source>
        <dbReference type="ARBA" id="ARBA00022737"/>
    </source>
</evidence>
<dbReference type="EMBL" id="KB469298">
    <property type="protein sequence ID" value="EPQ57914.1"/>
    <property type="molecule type" value="Genomic_DNA"/>
</dbReference>
<proteinExistence type="inferred from homology"/>
<comment type="subcellular location">
    <subcellularLocation>
        <location evidence="1">Cytoplasm</location>
    </subcellularLocation>
</comment>
<keyword evidence="5" id="KW-0677">Repeat</keyword>
<organism evidence="9 10">
    <name type="scientific">Gloeophyllum trabeum (strain ATCC 11539 / FP-39264 / Madison 617)</name>
    <name type="common">Brown rot fungus</name>
    <dbReference type="NCBI Taxonomy" id="670483"/>
    <lineage>
        <taxon>Eukaryota</taxon>
        <taxon>Fungi</taxon>
        <taxon>Dikarya</taxon>
        <taxon>Basidiomycota</taxon>
        <taxon>Agaricomycotina</taxon>
        <taxon>Agaricomycetes</taxon>
        <taxon>Gloeophyllales</taxon>
        <taxon>Gloeophyllaceae</taxon>
        <taxon>Gloeophyllum</taxon>
    </lineage>
</organism>
<evidence type="ECO:0000256" key="3">
    <source>
        <dbReference type="ARBA" id="ARBA00022490"/>
    </source>
</evidence>
<dbReference type="KEGG" id="gtr:GLOTRDRAFT_36836"/>
<accession>S7RX39</accession>
<evidence type="ECO:0000313" key="10">
    <source>
        <dbReference type="Proteomes" id="UP000030669"/>
    </source>
</evidence>
<dbReference type="InterPro" id="IPR036859">
    <property type="entry name" value="CAP-Gly_dom_sf"/>
</dbReference>
<keyword evidence="4" id="KW-0433">Leucine-rich repeat</keyword>
<dbReference type="FunFam" id="2.30.30.190:FF:000016">
    <property type="entry name" value="Tubulin-folding cofactor E"/>
    <property type="match status" value="1"/>
</dbReference>
<keyword evidence="10" id="KW-1185">Reference proteome</keyword>
<dbReference type="AlphaFoldDB" id="S7RX39"/>
<reference evidence="9 10" key="1">
    <citation type="journal article" date="2012" name="Science">
        <title>The Paleozoic origin of enzymatic lignin decomposition reconstructed from 31 fungal genomes.</title>
        <authorList>
            <person name="Floudas D."/>
            <person name="Binder M."/>
            <person name="Riley R."/>
            <person name="Barry K."/>
            <person name="Blanchette R.A."/>
            <person name="Henrissat B."/>
            <person name="Martinez A.T."/>
            <person name="Otillar R."/>
            <person name="Spatafora J.W."/>
            <person name="Yadav J.S."/>
            <person name="Aerts A."/>
            <person name="Benoit I."/>
            <person name="Boyd A."/>
            <person name="Carlson A."/>
            <person name="Copeland A."/>
            <person name="Coutinho P.M."/>
            <person name="de Vries R.P."/>
            <person name="Ferreira P."/>
            <person name="Findley K."/>
            <person name="Foster B."/>
            <person name="Gaskell J."/>
            <person name="Glotzer D."/>
            <person name="Gorecki P."/>
            <person name="Heitman J."/>
            <person name="Hesse C."/>
            <person name="Hori C."/>
            <person name="Igarashi K."/>
            <person name="Jurgens J.A."/>
            <person name="Kallen N."/>
            <person name="Kersten P."/>
            <person name="Kohler A."/>
            <person name="Kuees U."/>
            <person name="Kumar T.K.A."/>
            <person name="Kuo A."/>
            <person name="LaButti K."/>
            <person name="Larrondo L.F."/>
            <person name="Lindquist E."/>
            <person name="Ling A."/>
            <person name="Lombard V."/>
            <person name="Lucas S."/>
            <person name="Lundell T."/>
            <person name="Martin R."/>
            <person name="McLaughlin D.J."/>
            <person name="Morgenstern I."/>
            <person name="Morin E."/>
            <person name="Murat C."/>
            <person name="Nagy L.G."/>
            <person name="Nolan M."/>
            <person name="Ohm R.A."/>
            <person name="Patyshakuliyeva A."/>
            <person name="Rokas A."/>
            <person name="Ruiz-Duenas F.J."/>
            <person name="Sabat G."/>
            <person name="Salamov A."/>
            <person name="Samejima M."/>
            <person name="Schmutz J."/>
            <person name="Slot J.C."/>
            <person name="St John F."/>
            <person name="Stenlid J."/>
            <person name="Sun H."/>
            <person name="Sun S."/>
            <person name="Syed K."/>
            <person name="Tsang A."/>
            <person name="Wiebenga A."/>
            <person name="Young D."/>
            <person name="Pisabarro A."/>
            <person name="Eastwood D.C."/>
            <person name="Martin F."/>
            <person name="Cullen D."/>
            <person name="Grigoriev I.V."/>
            <person name="Hibbett D.S."/>
        </authorList>
    </citation>
    <scope>NUCLEOTIDE SEQUENCE [LARGE SCALE GENOMIC DNA]</scope>
    <source>
        <strain evidence="9 10">ATCC 11539</strain>
    </source>
</reference>
<dbReference type="SUPFAM" id="SSF74924">
    <property type="entry name" value="Cap-Gly domain"/>
    <property type="match status" value="1"/>
</dbReference>
<dbReference type="eggNOG" id="KOG3207">
    <property type="taxonomic scope" value="Eukaryota"/>
</dbReference>
<gene>
    <name evidence="9" type="ORF">GLOTRDRAFT_36836</name>
</gene>
<dbReference type="OrthoDB" id="5273213at2759"/>
<feature type="domain" description="CAP-Gly" evidence="8">
    <location>
        <begin position="25"/>
        <end position="71"/>
    </location>
</feature>
<dbReference type="Proteomes" id="UP000030669">
    <property type="component" value="Unassembled WGS sequence"/>
</dbReference>
<evidence type="ECO:0000256" key="4">
    <source>
        <dbReference type="ARBA" id="ARBA00022614"/>
    </source>
</evidence>
<evidence type="ECO:0000256" key="7">
    <source>
        <dbReference type="ARBA" id="ARBA00026055"/>
    </source>
</evidence>